<feature type="compositionally biased region" description="Polar residues" evidence="1">
    <location>
        <begin position="31"/>
        <end position="40"/>
    </location>
</feature>
<feature type="region of interest" description="Disordered" evidence="1">
    <location>
        <begin position="30"/>
        <end position="54"/>
    </location>
</feature>
<evidence type="ECO:0000313" key="3">
    <source>
        <dbReference type="Proteomes" id="UP001162483"/>
    </source>
</evidence>
<dbReference type="Proteomes" id="UP001162483">
    <property type="component" value="Unassembled WGS sequence"/>
</dbReference>
<proteinExistence type="predicted"/>
<name>A0ABN9CJI4_9NEOB</name>
<sequence length="54" mass="6359">LHVFGENNPNQYYLICRKVVEFTNYGKIDQSRSTDSQSNFLRPRNVRTVQISPK</sequence>
<gene>
    <name evidence="2" type="ORF">SPARVUS_LOCUS5229669</name>
</gene>
<reference evidence="2" key="1">
    <citation type="submission" date="2023-05" db="EMBL/GenBank/DDBJ databases">
        <authorList>
            <person name="Stuckert A."/>
        </authorList>
    </citation>
    <scope>NUCLEOTIDE SEQUENCE</scope>
</reference>
<feature type="non-terminal residue" evidence="2">
    <location>
        <position position="1"/>
    </location>
</feature>
<accession>A0ABN9CJI4</accession>
<evidence type="ECO:0000313" key="2">
    <source>
        <dbReference type="EMBL" id="CAI9560289.1"/>
    </source>
</evidence>
<comment type="caution">
    <text evidence="2">The sequence shown here is derived from an EMBL/GenBank/DDBJ whole genome shotgun (WGS) entry which is preliminary data.</text>
</comment>
<keyword evidence="3" id="KW-1185">Reference proteome</keyword>
<evidence type="ECO:0000256" key="1">
    <source>
        <dbReference type="SAM" id="MobiDB-lite"/>
    </source>
</evidence>
<protein>
    <submittedName>
        <fullName evidence="2">Uncharacterized protein</fullName>
    </submittedName>
</protein>
<dbReference type="EMBL" id="CATNWA010010680">
    <property type="protein sequence ID" value="CAI9560289.1"/>
    <property type="molecule type" value="Genomic_DNA"/>
</dbReference>
<organism evidence="2 3">
    <name type="scientific">Staurois parvus</name>
    <dbReference type="NCBI Taxonomy" id="386267"/>
    <lineage>
        <taxon>Eukaryota</taxon>
        <taxon>Metazoa</taxon>
        <taxon>Chordata</taxon>
        <taxon>Craniata</taxon>
        <taxon>Vertebrata</taxon>
        <taxon>Euteleostomi</taxon>
        <taxon>Amphibia</taxon>
        <taxon>Batrachia</taxon>
        <taxon>Anura</taxon>
        <taxon>Neobatrachia</taxon>
        <taxon>Ranoidea</taxon>
        <taxon>Ranidae</taxon>
        <taxon>Staurois</taxon>
    </lineage>
</organism>